<dbReference type="PRINTS" id="PR00035">
    <property type="entry name" value="HTHGNTR"/>
</dbReference>
<keyword evidence="4" id="KW-0663">Pyridoxal phosphate</keyword>
<dbReference type="PROSITE" id="PS50949">
    <property type="entry name" value="HTH_GNTR"/>
    <property type="match status" value="1"/>
</dbReference>
<dbReference type="CDD" id="cd00609">
    <property type="entry name" value="AAT_like"/>
    <property type="match status" value="1"/>
</dbReference>
<dbReference type="SMART" id="SM00345">
    <property type="entry name" value="HTH_GNTR"/>
    <property type="match status" value="1"/>
</dbReference>
<dbReference type="InterPro" id="IPR051446">
    <property type="entry name" value="HTH_trans_reg/aminotransferase"/>
</dbReference>
<dbReference type="InterPro" id="IPR015421">
    <property type="entry name" value="PyrdxlP-dep_Trfase_major"/>
</dbReference>
<dbReference type="GO" id="GO:0008483">
    <property type="term" value="F:transaminase activity"/>
    <property type="evidence" value="ECO:0007669"/>
    <property type="project" value="UniProtKB-KW"/>
</dbReference>
<dbReference type="Gene3D" id="3.40.640.10">
    <property type="entry name" value="Type I PLP-dependent aspartate aminotransferase-like (Major domain)"/>
    <property type="match status" value="1"/>
</dbReference>
<dbReference type="SUPFAM" id="SSF46785">
    <property type="entry name" value="Winged helix' DNA-binding domain"/>
    <property type="match status" value="1"/>
</dbReference>
<feature type="domain" description="HTH gntR-type" evidence="8">
    <location>
        <begin position="12"/>
        <end position="80"/>
    </location>
</feature>
<name>A0ABW5S1N0_9BACL</name>
<evidence type="ECO:0000256" key="2">
    <source>
        <dbReference type="ARBA" id="ARBA00005384"/>
    </source>
</evidence>
<dbReference type="InterPro" id="IPR036390">
    <property type="entry name" value="WH_DNA-bd_sf"/>
</dbReference>
<evidence type="ECO:0000256" key="5">
    <source>
        <dbReference type="ARBA" id="ARBA00023015"/>
    </source>
</evidence>
<dbReference type="InterPro" id="IPR004839">
    <property type="entry name" value="Aminotransferase_I/II_large"/>
</dbReference>
<dbReference type="PANTHER" id="PTHR46577:SF1">
    <property type="entry name" value="HTH-TYPE TRANSCRIPTIONAL REGULATORY PROTEIN GABR"/>
    <property type="match status" value="1"/>
</dbReference>
<keyword evidence="3 9" id="KW-0032">Aminotransferase</keyword>
<evidence type="ECO:0000256" key="3">
    <source>
        <dbReference type="ARBA" id="ARBA00022576"/>
    </source>
</evidence>
<protein>
    <submittedName>
        <fullName evidence="9">PLP-dependent aminotransferase family protein</fullName>
    </submittedName>
</protein>
<sequence length="467" mass="53141">MWGIELNRQSELSLRRQIYKAMTDRMLSGHVKAGEKLPSTRELAHALSVSRNTVNEAYDLLIAEGFVISHQGAATRVADGLHIERDSQVKQPDQKTKPQSFIVNFQTGRPDLNAFPRYLWQRMAQKVFHEFKPEQLGYTGTQGLPELRSEIAAWLYRSKGLLVNTNDLFITAGSTHALHIIADLVCQKGKQFLIEDPCHSGIYHILQNKGCPIAPVPVDANGLQTDGLEGTNACAIYVTPSHQFPLGGILPAGRRAELIRFAGKSGTYIVEDDYDSEFRYLGEPITPLYAMNPDRVIHVGTFSKSLFPAIRIGYAVLPPTLHQRWRDLRKYTDVQNSFFDQAVLAEFLHTRKFDRHLRQMRKRYDQRRQTLLASLTAFFGRQWRPWGDASGLHLAAEFPGLRFDDSFINTCRQKGIYLTSVANHCIRDKKRHMNKLLLGYGHLEQDEIHRGISLLHDLVTKTIIRKG</sequence>
<dbReference type="InterPro" id="IPR015424">
    <property type="entry name" value="PyrdxlP-dep_Trfase"/>
</dbReference>
<dbReference type="Pfam" id="PF00392">
    <property type="entry name" value="GntR"/>
    <property type="match status" value="1"/>
</dbReference>
<evidence type="ECO:0000313" key="10">
    <source>
        <dbReference type="Proteomes" id="UP001597399"/>
    </source>
</evidence>
<organism evidence="9 10">
    <name type="scientific">Sporolactobacillus shoreicorticis</name>
    <dbReference type="NCBI Taxonomy" id="1923877"/>
    <lineage>
        <taxon>Bacteria</taxon>
        <taxon>Bacillati</taxon>
        <taxon>Bacillota</taxon>
        <taxon>Bacilli</taxon>
        <taxon>Bacillales</taxon>
        <taxon>Sporolactobacillaceae</taxon>
        <taxon>Sporolactobacillus</taxon>
    </lineage>
</organism>
<dbReference type="EMBL" id="JBHUMQ010000017">
    <property type="protein sequence ID" value="MFD2693462.1"/>
    <property type="molecule type" value="Genomic_DNA"/>
</dbReference>
<keyword evidence="10" id="KW-1185">Reference proteome</keyword>
<dbReference type="PANTHER" id="PTHR46577">
    <property type="entry name" value="HTH-TYPE TRANSCRIPTIONAL REGULATORY PROTEIN GABR"/>
    <property type="match status" value="1"/>
</dbReference>
<keyword evidence="5" id="KW-0805">Transcription regulation</keyword>
<evidence type="ECO:0000259" key="8">
    <source>
        <dbReference type="PROSITE" id="PS50949"/>
    </source>
</evidence>
<dbReference type="InterPro" id="IPR036388">
    <property type="entry name" value="WH-like_DNA-bd_sf"/>
</dbReference>
<dbReference type="CDD" id="cd07377">
    <property type="entry name" value="WHTH_GntR"/>
    <property type="match status" value="1"/>
</dbReference>
<evidence type="ECO:0000313" key="9">
    <source>
        <dbReference type="EMBL" id="MFD2693462.1"/>
    </source>
</evidence>
<evidence type="ECO:0000256" key="1">
    <source>
        <dbReference type="ARBA" id="ARBA00001933"/>
    </source>
</evidence>
<comment type="similarity">
    <text evidence="2">In the C-terminal section; belongs to the class-I pyridoxal-phosphate-dependent aminotransferase family.</text>
</comment>
<accession>A0ABW5S1N0</accession>
<keyword evidence="3 9" id="KW-0808">Transferase</keyword>
<evidence type="ECO:0000256" key="4">
    <source>
        <dbReference type="ARBA" id="ARBA00022898"/>
    </source>
</evidence>
<comment type="cofactor">
    <cofactor evidence="1">
        <name>pyridoxal 5'-phosphate</name>
        <dbReference type="ChEBI" id="CHEBI:597326"/>
    </cofactor>
</comment>
<comment type="caution">
    <text evidence="9">The sequence shown here is derived from an EMBL/GenBank/DDBJ whole genome shotgun (WGS) entry which is preliminary data.</text>
</comment>
<dbReference type="Pfam" id="PF00155">
    <property type="entry name" value="Aminotran_1_2"/>
    <property type="match status" value="1"/>
</dbReference>
<evidence type="ECO:0000256" key="6">
    <source>
        <dbReference type="ARBA" id="ARBA00023125"/>
    </source>
</evidence>
<dbReference type="Proteomes" id="UP001597399">
    <property type="component" value="Unassembled WGS sequence"/>
</dbReference>
<reference evidence="10" key="1">
    <citation type="journal article" date="2019" name="Int. J. Syst. Evol. Microbiol.">
        <title>The Global Catalogue of Microorganisms (GCM) 10K type strain sequencing project: providing services to taxonomists for standard genome sequencing and annotation.</title>
        <authorList>
            <consortium name="The Broad Institute Genomics Platform"/>
            <consortium name="The Broad Institute Genome Sequencing Center for Infectious Disease"/>
            <person name="Wu L."/>
            <person name="Ma J."/>
        </authorList>
    </citation>
    <scope>NUCLEOTIDE SEQUENCE [LARGE SCALE GENOMIC DNA]</scope>
    <source>
        <strain evidence="10">TISTR 2466</strain>
    </source>
</reference>
<proteinExistence type="inferred from homology"/>
<dbReference type="RefSeq" id="WP_253060297.1">
    <property type="nucleotide sequence ID" value="NZ_JAMXWM010000005.1"/>
</dbReference>
<dbReference type="Gene3D" id="1.10.10.10">
    <property type="entry name" value="Winged helix-like DNA-binding domain superfamily/Winged helix DNA-binding domain"/>
    <property type="match status" value="1"/>
</dbReference>
<keyword evidence="6" id="KW-0238">DNA-binding</keyword>
<dbReference type="InterPro" id="IPR000524">
    <property type="entry name" value="Tscrpt_reg_HTH_GntR"/>
</dbReference>
<gene>
    <name evidence="9" type="ORF">ACFSUE_07460</name>
</gene>
<dbReference type="SUPFAM" id="SSF53383">
    <property type="entry name" value="PLP-dependent transferases"/>
    <property type="match status" value="1"/>
</dbReference>
<evidence type="ECO:0000256" key="7">
    <source>
        <dbReference type="ARBA" id="ARBA00023163"/>
    </source>
</evidence>
<keyword evidence="7" id="KW-0804">Transcription</keyword>